<comment type="similarity">
    <text evidence="1">Belongs to the universal ribosomal protein uL13 family.</text>
</comment>
<organism evidence="4 5">
    <name type="scientific">Paragonimus heterotremus</name>
    <dbReference type="NCBI Taxonomy" id="100268"/>
    <lineage>
        <taxon>Eukaryota</taxon>
        <taxon>Metazoa</taxon>
        <taxon>Spiralia</taxon>
        <taxon>Lophotrochozoa</taxon>
        <taxon>Platyhelminthes</taxon>
        <taxon>Trematoda</taxon>
        <taxon>Digenea</taxon>
        <taxon>Plagiorchiida</taxon>
        <taxon>Troglotremata</taxon>
        <taxon>Troglotrematidae</taxon>
        <taxon>Paragonimus</taxon>
    </lineage>
</organism>
<dbReference type="Pfam" id="PF00572">
    <property type="entry name" value="Ribosomal_L13"/>
    <property type="match status" value="1"/>
</dbReference>
<dbReference type="GO" id="GO:0003735">
    <property type="term" value="F:structural constituent of ribosome"/>
    <property type="evidence" value="ECO:0007669"/>
    <property type="project" value="InterPro"/>
</dbReference>
<dbReference type="CDD" id="cd00392">
    <property type="entry name" value="Ribosomal_L13"/>
    <property type="match status" value="1"/>
</dbReference>
<dbReference type="SUPFAM" id="SSF52161">
    <property type="entry name" value="Ribosomal protein L13"/>
    <property type="match status" value="1"/>
</dbReference>
<dbReference type="GO" id="GO:0017148">
    <property type="term" value="P:negative regulation of translation"/>
    <property type="evidence" value="ECO:0007669"/>
    <property type="project" value="TreeGrafter"/>
</dbReference>
<keyword evidence="5" id="KW-1185">Reference proteome</keyword>
<dbReference type="OrthoDB" id="274622at2759"/>
<dbReference type="InterPro" id="IPR005822">
    <property type="entry name" value="Ribosomal_uL13"/>
</dbReference>
<accession>A0A8J4SK49</accession>
<dbReference type="GO" id="GO:0006412">
    <property type="term" value="P:translation"/>
    <property type="evidence" value="ECO:0007669"/>
    <property type="project" value="InterPro"/>
</dbReference>
<dbReference type="EMBL" id="LUCH01007216">
    <property type="protein sequence ID" value="KAF5396855.1"/>
    <property type="molecule type" value="Genomic_DNA"/>
</dbReference>
<dbReference type="GO" id="GO:0003729">
    <property type="term" value="F:mRNA binding"/>
    <property type="evidence" value="ECO:0007669"/>
    <property type="project" value="TreeGrafter"/>
</dbReference>
<gene>
    <name evidence="4" type="ORF">PHET_10196</name>
</gene>
<proteinExistence type="inferred from homology"/>
<dbReference type="HAMAP" id="MF_01366">
    <property type="entry name" value="Ribosomal_uL13"/>
    <property type="match status" value="1"/>
</dbReference>
<dbReference type="PANTHER" id="PTHR11545:SF2">
    <property type="entry name" value="LARGE RIBOSOMAL SUBUNIT PROTEIN UL13M"/>
    <property type="match status" value="1"/>
</dbReference>
<dbReference type="Proteomes" id="UP000748531">
    <property type="component" value="Unassembled WGS sequence"/>
</dbReference>
<evidence type="ECO:0000256" key="3">
    <source>
        <dbReference type="ARBA" id="ARBA00023274"/>
    </source>
</evidence>
<dbReference type="GO" id="GO:0005762">
    <property type="term" value="C:mitochondrial large ribosomal subunit"/>
    <property type="evidence" value="ECO:0007669"/>
    <property type="project" value="TreeGrafter"/>
</dbReference>
<reference evidence="4" key="1">
    <citation type="submission" date="2019-05" db="EMBL/GenBank/DDBJ databases">
        <title>Annotation for the trematode Paragonimus heterotremus.</title>
        <authorList>
            <person name="Choi Y.-J."/>
        </authorList>
    </citation>
    <scope>NUCLEOTIDE SEQUENCE</scope>
    <source>
        <strain evidence="4">LC</strain>
    </source>
</reference>
<dbReference type="InterPro" id="IPR005823">
    <property type="entry name" value="Ribosomal_uL13_bac-type"/>
</dbReference>
<evidence type="ECO:0000313" key="4">
    <source>
        <dbReference type="EMBL" id="KAF5396855.1"/>
    </source>
</evidence>
<dbReference type="InterPro" id="IPR036899">
    <property type="entry name" value="Ribosomal_uL13_sf"/>
</dbReference>
<dbReference type="AlphaFoldDB" id="A0A8J4SK49"/>
<evidence type="ECO:0000313" key="5">
    <source>
        <dbReference type="Proteomes" id="UP000748531"/>
    </source>
</evidence>
<evidence type="ECO:0000256" key="1">
    <source>
        <dbReference type="ARBA" id="ARBA00006227"/>
    </source>
</evidence>
<protein>
    <submittedName>
        <fullName evidence="4">Large subunit ribosomal protein L13</fullName>
    </submittedName>
</protein>
<dbReference type="PANTHER" id="PTHR11545">
    <property type="entry name" value="RIBOSOMAL PROTEIN L13"/>
    <property type="match status" value="1"/>
</dbReference>
<name>A0A8J4SK49_9TREM</name>
<dbReference type="Gene3D" id="3.90.1180.10">
    <property type="entry name" value="Ribosomal protein L13"/>
    <property type="match status" value="1"/>
</dbReference>
<keyword evidence="3" id="KW-0687">Ribonucleoprotein</keyword>
<comment type="caution">
    <text evidence="4">The sequence shown here is derived from an EMBL/GenBank/DDBJ whole genome shotgun (WGS) entry which is preliminary data.</text>
</comment>
<sequence length="193" mass="23086">MSSQWRVQQWRAFAKPWYVYDAYMQCPMLSGEKIARYLMGKHVRYYDPQSDFGCHVVVCNTRHIAVKDNSMYWKRFLYPSYTRFGVSRKDETMEELHMRDPTEVIRREIRVHLPRCRSRLYWLARLHLYPDGIETVPDEIIGNLSGVLRRVMPVPKRLDDYSSEELNEFPKLFDWPEDYCVAPLGHLTADSKK</sequence>
<keyword evidence="2 4" id="KW-0689">Ribosomal protein</keyword>
<dbReference type="PIRSF" id="PIRSF002181">
    <property type="entry name" value="Ribosomal_L13"/>
    <property type="match status" value="1"/>
</dbReference>
<evidence type="ECO:0000256" key="2">
    <source>
        <dbReference type="ARBA" id="ARBA00022980"/>
    </source>
</evidence>